<comment type="caution">
    <text evidence="6">The sequence shown here is derived from an EMBL/GenBank/DDBJ whole genome shotgun (WGS) entry which is preliminary data.</text>
</comment>
<dbReference type="EMBL" id="JABCKI010005860">
    <property type="protein sequence ID" value="KAG5637113.1"/>
    <property type="molecule type" value="Genomic_DNA"/>
</dbReference>
<dbReference type="InterPro" id="IPR016169">
    <property type="entry name" value="FAD-bd_PCMH_sub2"/>
</dbReference>
<evidence type="ECO:0000313" key="7">
    <source>
        <dbReference type="Proteomes" id="UP000717328"/>
    </source>
</evidence>
<dbReference type="PANTHER" id="PTHR42973">
    <property type="entry name" value="BINDING OXIDOREDUCTASE, PUTATIVE (AFU_ORTHOLOGUE AFUA_1G17690)-RELATED"/>
    <property type="match status" value="1"/>
</dbReference>
<name>A0A9P7FVM3_9AGAR</name>
<evidence type="ECO:0000256" key="2">
    <source>
        <dbReference type="ARBA" id="ARBA00022630"/>
    </source>
</evidence>
<evidence type="ECO:0000259" key="5">
    <source>
        <dbReference type="PROSITE" id="PS51387"/>
    </source>
</evidence>
<accession>A0A9P7FVM3</accession>
<keyword evidence="3" id="KW-0274">FAD</keyword>
<comment type="similarity">
    <text evidence="1">Belongs to the oxygen-dependent FAD-linked oxidoreductase family.</text>
</comment>
<dbReference type="Pfam" id="PF08031">
    <property type="entry name" value="BBE"/>
    <property type="match status" value="1"/>
</dbReference>
<protein>
    <recommendedName>
        <fullName evidence="5">FAD-binding PCMH-type domain-containing protein</fullName>
    </recommendedName>
</protein>
<gene>
    <name evidence="6" type="ORF">H0H81_005751</name>
</gene>
<dbReference type="PROSITE" id="PS51387">
    <property type="entry name" value="FAD_PCMH"/>
    <property type="match status" value="1"/>
</dbReference>
<dbReference type="GO" id="GO:0071949">
    <property type="term" value="F:FAD binding"/>
    <property type="evidence" value="ECO:0007669"/>
    <property type="project" value="InterPro"/>
</dbReference>
<sequence>MPHTEKAQVKGGGHTTNPGFSSTTGVLIAMSRFSQVTYDAVSQTAVVGAGLIWDDVYAALAPYNVNVVGGRVPGIGVAGFTLGGGYSWLTNQYGLAIDNVQAFELVQPNGVIVNVTEASDPDLFFGLKGGGNNFGIVTRFTLKTYPQAQVWLVVSQLIFYDGPTQPASIFDEFLNIPSLSKDVSSRDFLSLVKAFPVPPVQRTLYRSVSLVTYTPSLLNTIINETMYWGARLAPKSAALMTYATEPFLPSILSHGAPSAYPPKRSVGLSPFNINYGWTDENSDGDFHEAAKLSAARILEAAMAEGQDVADAAWYPNYSDFDTPIVRLYGANVPTLKALKAQVDPENVMGLAGGFKI</sequence>
<evidence type="ECO:0000256" key="1">
    <source>
        <dbReference type="ARBA" id="ARBA00005466"/>
    </source>
</evidence>
<dbReference type="GO" id="GO:0016491">
    <property type="term" value="F:oxidoreductase activity"/>
    <property type="evidence" value="ECO:0007669"/>
    <property type="project" value="UniProtKB-KW"/>
</dbReference>
<keyword evidence="2" id="KW-0285">Flavoprotein</keyword>
<dbReference type="OrthoDB" id="2151789at2759"/>
<keyword evidence="4" id="KW-0560">Oxidoreductase</keyword>
<evidence type="ECO:0000256" key="4">
    <source>
        <dbReference type="ARBA" id="ARBA00023002"/>
    </source>
</evidence>
<dbReference type="Proteomes" id="UP000717328">
    <property type="component" value="Unassembled WGS sequence"/>
</dbReference>
<evidence type="ECO:0000313" key="6">
    <source>
        <dbReference type="EMBL" id="KAG5637113.1"/>
    </source>
</evidence>
<dbReference type="Pfam" id="PF01565">
    <property type="entry name" value="FAD_binding_4"/>
    <property type="match status" value="1"/>
</dbReference>
<reference evidence="6" key="2">
    <citation type="submission" date="2021-10" db="EMBL/GenBank/DDBJ databases">
        <title>Phylogenomics reveals ancestral predisposition of the termite-cultivated fungus Termitomyces towards a domesticated lifestyle.</title>
        <authorList>
            <person name="Auxier B."/>
            <person name="Grum-Grzhimaylo A."/>
            <person name="Cardenas M.E."/>
            <person name="Lodge J.D."/>
            <person name="Laessoe T."/>
            <person name="Pedersen O."/>
            <person name="Smith M.E."/>
            <person name="Kuyper T.W."/>
            <person name="Franco-Molano E.A."/>
            <person name="Baroni T.J."/>
            <person name="Aanen D.K."/>
        </authorList>
    </citation>
    <scope>NUCLEOTIDE SEQUENCE</scope>
    <source>
        <strain evidence="6">D49</strain>
    </source>
</reference>
<keyword evidence="7" id="KW-1185">Reference proteome</keyword>
<dbReference type="PANTHER" id="PTHR42973:SF13">
    <property type="entry name" value="FAD-BINDING PCMH-TYPE DOMAIN-CONTAINING PROTEIN"/>
    <property type="match status" value="1"/>
</dbReference>
<dbReference type="InterPro" id="IPR036318">
    <property type="entry name" value="FAD-bd_PCMH-like_sf"/>
</dbReference>
<reference evidence="6" key="1">
    <citation type="submission" date="2021-02" db="EMBL/GenBank/DDBJ databases">
        <authorList>
            <person name="Nieuwenhuis M."/>
            <person name="Van De Peppel L.J.J."/>
        </authorList>
    </citation>
    <scope>NUCLEOTIDE SEQUENCE</scope>
    <source>
        <strain evidence="6">D49</strain>
    </source>
</reference>
<dbReference type="InterPro" id="IPR016166">
    <property type="entry name" value="FAD-bd_PCMH"/>
</dbReference>
<dbReference type="Gene3D" id="3.30.465.10">
    <property type="match status" value="1"/>
</dbReference>
<proteinExistence type="inferred from homology"/>
<organism evidence="6 7">
    <name type="scientific">Sphagnurus paluster</name>
    <dbReference type="NCBI Taxonomy" id="117069"/>
    <lineage>
        <taxon>Eukaryota</taxon>
        <taxon>Fungi</taxon>
        <taxon>Dikarya</taxon>
        <taxon>Basidiomycota</taxon>
        <taxon>Agaricomycotina</taxon>
        <taxon>Agaricomycetes</taxon>
        <taxon>Agaricomycetidae</taxon>
        <taxon>Agaricales</taxon>
        <taxon>Tricholomatineae</taxon>
        <taxon>Lyophyllaceae</taxon>
        <taxon>Sphagnurus</taxon>
    </lineage>
</organism>
<evidence type="ECO:0000256" key="3">
    <source>
        <dbReference type="ARBA" id="ARBA00022827"/>
    </source>
</evidence>
<dbReference type="InterPro" id="IPR012951">
    <property type="entry name" value="BBE"/>
</dbReference>
<feature type="domain" description="FAD-binding PCMH-type" evidence="5">
    <location>
        <begin position="1"/>
        <end position="147"/>
    </location>
</feature>
<dbReference type="AlphaFoldDB" id="A0A9P7FVM3"/>
<dbReference type="InterPro" id="IPR050416">
    <property type="entry name" value="FAD-linked_Oxidoreductase"/>
</dbReference>
<dbReference type="InterPro" id="IPR006094">
    <property type="entry name" value="Oxid_FAD_bind_N"/>
</dbReference>
<dbReference type="SUPFAM" id="SSF56176">
    <property type="entry name" value="FAD-binding/transporter-associated domain-like"/>
    <property type="match status" value="1"/>
</dbReference>